<feature type="region of interest" description="Disordered" evidence="1">
    <location>
        <begin position="35"/>
        <end position="82"/>
    </location>
</feature>
<evidence type="ECO:0000256" key="1">
    <source>
        <dbReference type="SAM" id="MobiDB-lite"/>
    </source>
</evidence>
<protein>
    <submittedName>
        <fullName evidence="2">Uncharacterized protein</fullName>
    </submittedName>
</protein>
<gene>
    <name evidence="2" type="ORF">Hamer_G020503</name>
</gene>
<evidence type="ECO:0000313" key="2">
    <source>
        <dbReference type="EMBL" id="KAG7174114.1"/>
    </source>
</evidence>
<proteinExistence type="predicted"/>
<dbReference type="EMBL" id="JAHLQT010007918">
    <property type="protein sequence ID" value="KAG7174114.1"/>
    <property type="molecule type" value="Genomic_DNA"/>
</dbReference>
<feature type="compositionally biased region" description="Basic residues" evidence="1">
    <location>
        <begin position="59"/>
        <end position="69"/>
    </location>
</feature>
<evidence type="ECO:0000313" key="3">
    <source>
        <dbReference type="Proteomes" id="UP000747542"/>
    </source>
</evidence>
<dbReference type="AlphaFoldDB" id="A0A8J5N6R1"/>
<reference evidence="2" key="1">
    <citation type="journal article" date="2021" name="Sci. Adv.">
        <title>The American lobster genome reveals insights on longevity, neural, and immune adaptations.</title>
        <authorList>
            <person name="Polinski J.M."/>
            <person name="Zimin A.V."/>
            <person name="Clark K.F."/>
            <person name="Kohn A.B."/>
            <person name="Sadowski N."/>
            <person name="Timp W."/>
            <person name="Ptitsyn A."/>
            <person name="Khanna P."/>
            <person name="Romanova D.Y."/>
            <person name="Williams P."/>
            <person name="Greenwood S.J."/>
            <person name="Moroz L.L."/>
            <person name="Walt D.R."/>
            <person name="Bodnar A.G."/>
        </authorList>
    </citation>
    <scope>NUCLEOTIDE SEQUENCE</scope>
    <source>
        <strain evidence="2">GMGI-L3</strain>
    </source>
</reference>
<name>A0A8J5N6R1_HOMAM</name>
<comment type="caution">
    <text evidence="2">The sequence shown here is derived from an EMBL/GenBank/DDBJ whole genome shotgun (WGS) entry which is preliminary data.</text>
</comment>
<accession>A0A8J5N6R1</accession>
<organism evidence="2 3">
    <name type="scientific">Homarus americanus</name>
    <name type="common">American lobster</name>
    <dbReference type="NCBI Taxonomy" id="6706"/>
    <lineage>
        <taxon>Eukaryota</taxon>
        <taxon>Metazoa</taxon>
        <taxon>Ecdysozoa</taxon>
        <taxon>Arthropoda</taxon>
        <taxon>Crustacea</taxon>
        <taxon>Multicrustacea</taxon>
        <taxon>Malacostraca</taxon>
        <taxon>Eumalacostraca</taxon>
        <taxon>Eucarida</taxon>
        <taxon>Decapoda</taxon>
        <taxon>Pleocyemata</taxon>
        <taxon>Astacidea</taxon>
        <taxon>Nephropoidea</taxon>
        <taxon>Nephropidae</taxon>
        <taxon>Homarus</taxon>
    </lineage>
</organism>
<keyword evidence="3" id="KW-1185">Reference proteome</keyword>
<sequence length="110" mass="11938">MTQQFLTSVPSSGVMRLAETPVPEVSQADGHFEVLRRPFDGPNSKDFTSDVQKLNLHPDRKKAKPGPRRRGADQGGGTVSPQSIDELYWMLPGAVLSDSESCFSSMSGAM</sequence>
<dbReference type="Proteomes" id="UP000747542">
    <property type="component" value="Unassembled WGS sequence"/>
</dbReference>